<sequence>MKKLFPVFILLGILFFTFFGKCFSEKEIPIGMAVEFMDHAACAYISQDKGWFEEEGLNFTSYESYVTGMALASALARGDIQVAYMCLIPAINVYANAKVPIKIVAGTHKYGYGLVVNPDKIKNIKDLEKSDIRLGCVREGGAVDVLLHRTIDKYNLDEEKILSRIQRMNPPKQVMAIKMGQLDAAFLPEQWATMAEDFGFKILLMSQEVWPEMQGSVLVVKEELIEDYPDVVKKLVKVSKRATDWANQHPQEAAEIVARQLQEAGGSLFPVEIADIATKTEITPAILLKSMNRLKYTTDIDLAVIQDAIDYVAQLGYIKSSFRAGDILDLSFIKQ</sequence>
<dbReference type="Gene3D" id="3.40.190.10">
    <property type="entry name" value="Periplasmic binding protein-like II"/>
    <property type="match status" value="2"/>
</dbReference>
<name>X1ACV9_9ZZZZ</name>
<dbReference type="GO" id="GO:0042597">
    <property type="term" value="C:periplasmic space"/>
    <property type="evidence" value="ECO:0007669"/>
    <property type="project" value="UniProtKB-SubCell"/>
</dbReference>
<evidence type="ECO:0000256" key="1">
    <source>
        <dbReference type="ARBA" id="ARBA00004418"/>
    </source>
</evidence>
<dbReference type="PANTHER" id="PTHR30024:SF47">
    <property type="entry name" value="TAURINE-BINDING PERIPLASMIC PROTEIN"/>
    <property type="match status" value="1"/>
</dbReference>
<evidence type="ECO:0008006" key="5">
    <source>
        <dbReference type="Google" id="ProtNLM"/>
    </source>
</evidence>
<dbReference type="PANTHER" id="PTHR30024">
    <property type="entry name" value="ALIPHATIC SULFONATES-BINDING PROTEIN-RELATED"/>
    <property type="match status" value="1"/>
</dbReference>
<organism evidence="4">
    <name type="scientific">marine sediment metagenome</name>
    <dbReference type="NCBI Taxonomy" id="412755"/>
    <lineage>
        <taxon>unclassified sequences</taxon>
        <taxon>metagenomes</taxon>
        <taxon>ecological metagenomes</taxon>
    </lineage>
</organism>
<dbReference type="EMBL" id="BART01000212">
    <property type="protein sequence ID" value="GAG67737.1"/>
    <property type="molecule type" value="Genomic_DNA"/>
</dbReference>
<comment type="subcellular location">
    <subcellularLocation>
        <location evidence="1">Periplasm</location>
    </subcellularLocation>
</comment>
<keyword evidence="3" id="KW-0732">Signal</keyword>
<reference evidence="4" key="1">
    <citation type="journal article" date="2014" name="Front. Microbiol.">
        <title>High frequency of phylogenetically diverse reductive dehalogenase-homologous genes in deep subseafloor sedimentary metagenomes.</title>
        <authorList>
            <person name="Kawai M."/>
            <person name="Futagami T."/>
            <person name="Toyoda A."/>
            <person name="Takaki Y."/>
            <person name="Nishi S."/>
            <person name="Hori S."/>
            <person name="Arai W."/>
            <person name="Tsubouchi T."/>
            <person name="Morono Y."/>
            <person name="Uchiyama I."/>
            <person name="Ito T."/>
            <person name="Fujiyama A."/>
            <person name="Inagaki F."/>
            <person name="Takami H."/>
        </authorList>
    </citation>
    <scope>NUCLEOTIDE SEQUENCE</scope>
    <source>
        <strain evidence="4">Expedition CK06-06</strain>
    </source>
</reference>
<proteinExistence type="inferred from homology"/>
<evidence type="ECO:0000313" key="4">
    <source>
        <dbReference type="EMBL" id="GAG67737.1"/>
    </source>
</evidence>
<dbReference type="Pfam" id="PF13379">
    <property type="entry name" value="NMT1_2"/>
    <property type="match status" value="1"/>
</dbReference>
<accession>X1ACV9</accession>
<dbReference type="AlphaFoldDB" id="X1ACV9"/>
<comment type="similarity">
    <text evidence="2">Belongs to the bacterial solute-binding protein SsuA/TauA family.</text>
</comment>
<dbReference type="SUPFAM" id="SSF53850">
    <property type="entry name" value="Periplasmic binding protein-like II"/>
    <property type="match status" value="1"/>
</dbReference>
<gene>
    <name evidence="4" type="ORF">S01H4_01224</name>
</gene>
<evidence type="ECO:0000256" key="3">
    <source>
        <dbReference type="ARBA" id="ARBA00022729"/>
    </source>
</evidence>
<evidence type="ECO:0000256" key="2">
    <source>
        <dbReference type="ARBA" id="ARBA00010742"/>
    </source>
</evidence>
<comment type="caution">
    <text evidence="4">The sequence shown here is derived from an EMBL/GenBank/DDBJ whole genome shotgun (WGS) entry which is preliminary data.</text>
</comment>
<protein>
    <recommendedName>
        <fullName evidence="5">SsuA/THI5-like domain-containing protein</fullName>
    </recommendedName>
</protein>